<gene>
    <name evidence="3" type="ORF">ACFQ2K_18210</name>
</gene>
<dbReference type="SUPFAM" id="SSF55729">
    <property type="entry name" value="Acyl-CoA N-acyltransferases (Nat)"/>
    <property type="match status" value="1"/>
</dbReference>
<dbReference type="EMBL" id="JBHTGL010000008">
    <property type="protein sequence ID" value="MFD0624419.1"/>
    <property type="molecule type" value="Genomic_DNA"/>
</dbReference>
<dbReference type="EC" id="2.3.-.-" evidence="3"/>
<evidence type="ECO:0000313" key="4">
    <source>
        <dbReference type="Proteomes" id="UP001596915"/>
    </source>
</evidence>
<protein>
    <submittedName>
        <fullName evidence="3">GNAT family N-acetyltransferase</fullName>
        <ecNumber evidence="3">2.3.-.-</ecNumber>
    </submittedName>
</protein>
<reference evidence="4" key="1">
    <citation type="journal article" date="2019" name="Int. J. Syst. Evol. Microbiol.">
        <title>The Global Catalogue of Microorganisms (GCM) 10K type strain sequencing project: providing services to taxonomists for standard genome sequencing and annotation.</title>
        <authorList>
            <consortium name="The Broad Institute Genomics Platform"/>
            <consortium name="The Broad Institute Genome Sequencing Center for Infectious Disease"/>
            <person name="Wu L."/>
            <person name="Ma J."/>
        </authorList>
    </citation>
    <scope>NUCLEOTIDE SEQUENCE [LARGE SCALE GENOMIC DNA]</scope>
    <source>
        <strain evidence="4">JCM 12607</strain>
    </source>
</reference>
<keyword evidence="4" id="KW-1185">Reference proteome</keyword>
<dbReference type="Proteomes" id="UP001596915">
    <property type="component" value="Unassembled WGS sequence"/>
</dbReference>
<dbReference type="GO" id="GO:0016746">
    <property type="term" value="F:acyltransferase activity"/>
    <property type="evidence" value="ECO:0007669"/>
    <property type="project" value="UniProtKB-KW"/>
</dbReference>
<comment type="caution">
    <text evidence="3">The sequence shown here is derived from an EMBL/GenBank/DDBJ whole genome shotgun (WGS) entry which is preliminary data.</text>
</comment>
<name>A0ABW2WSD5_9ACTN</name>
<accession>A0ABW2WSD5</accession>
<feature type="domain" description="N-acetyltransferase" evidence="2">
    <location>
        <begin position="1"/>
        <end position="161"/>
    </location>
</feature>
<keyword evidence="3" id="KW-0808">Transferase</keyword>
<dbReference type="InterPro" id="IPR000182">
    <property type="entry name" value="GNAT_dom"/>
</dbReference>
<dbReference type="PROSITE" id="PS51186">
    <property type="entry name" value="GNAT"/>
    <property type="match status" value="1"/>
</dbReference>
<evidence type="ECO:0000256" key="1">
    <source>
        <dbReference type="SAM" id="MobiDB-lite"/>
    </source>
</evidence>
<dbReference type="Gene3D" id="3.40.630.30">
    <property type="match status" value="1"/>
</dbReference>
<dbReference type="InterPro" id="IPR016181">
    <property type="entry name" value="Acyl_CoA_acyltransferase"/>
</dbReference>
<sequence>MRVRRISERDWDAVAALEAGAYTAAGLSEGRAALKSRADASPATCFVLDHGDRTVGYLLALPYPMFEYPDLNRTEDVVFHSRNLHLHDLVIAEEFRGRGLAKGLLRHFTGTAGAKGYEGISLVAVLGSDTFWAANGYRAHREVTPPTGYGADAVYMSRAVPGAHSRRTNPARASSHRATLEDEVG</sequence>
<dbReference type="Pfam" id="PF00583">
    <property type="entry name" value="Acetyltransf_1"/>
    <property type="match status" value="1"/>
</dbReference>
<evidence type="ECO:0000313" key="3">
    <source>
        <dbReference type="EMBL" id="MFD0624419.1"/>
    </source>
</evidence>
<proteinExistence type="predicted"/>
<dbReference type="CDD" id="cd04301">
    <property type="entry name" value="NAT_SF"/>
    <property type="match status" value="1"/>
</dbReference>
<evidence type="ECO:0000259" key="2">
    <source>
        <dbReference type="PROSITE" id="PS51186"/>
    </source>
</evidence>
<keyword evidence="3" id="KW-0012">Acyltransferase</keyword>
<feature type="region of interest" description="Disordered" evidence="1">
    <location>
        <begin position="161"/>
        <end position="185"/>
    </location>
</feature>
<organism evidence="3 4">
    <name type="scientific">Streptomyces sanglieri</name>
    <dbReference type="NCBI Taxonomy" id="193460"/>
    <lineage>
        <taxon>Bacteria</taxon>
        <taxon>Bacillati</taxon>
        <taxon>Actinomycetota</taxon>
        <taxon>Actinomycetes</taxon>
        <taxon>Kitasatosporales</taxon>
        <taxon>Streptomycetaceae</taxon>
        <taxon>Streptomyces</taxon>
    </lineage>
</organism>